<reference evidence="1 2" key="1">
    <citation type="submission" date="2021-06" db="EMBL/GenBank/DDBJ databases">
        <title>Caerostris darwini draft genome.</title>
        <authorList>
            <person name="Kono N."/>
            <person name="Arakawa K."/>
        </authorList>
    </citation>
    <scope>NUCLEOTIDE SEQUENCE [LARGE SCALE GENOMIC DNA]</scope>
</reference>
<dbReference type="SUPFAM" id="SSF52047">
    <property type="entry name" value="RNI-like"/>
    <property type="match status" value="1"/>
</dbReference>
<dbReference type="Proteomes" id="UP001054837">
    <property type="component" value="Unassembled WGS sequence"/>
</dbReference>
<sequence>MTEPINLYKQSQKSVINYYKAGWMRRCSENPFSYLPCEVYHDLVDYTLSLPCHELPELSKLCLLLINYRLHRIDLSCFEDYKRVPGYDFDKPRKTCSLLIRELSKYTFPNVQSIYVPFRFSFTSKELGDLIQGCPNLKTLHTAAYFDLSAIENCKRLRSIRIHSYFHLISDFLEKRAYSLMHLEDLNVLSVCNAEPCFRTYECVANILIHCRNVFSVGMIDSSMAINYIINERSHADLDFPFAFRLRRCFWGYDYGKQLERSEDAIIYKTNYTNIIRTASTACPLVEELVMQVFQKESLKPLGLLRRLSSLDINFTQCDGNFLPDFFSLLSEIGHNLKHLSLEGNVTFPVNALCNYCINLESLQIKDLAGVEDPIEPCTSLKKLKRFYVNSVNQECLQFMLKYCTNVRELFLGNVQYLDDIKMRKILHNNSLAKLELLSIDACNLSEQGLYLLVKSATNLKNFYLGSPRYSLQSMIREMKRTINYVDIPTDFFYQKLHNCTF</sequence>
<dbReference type="Gene3D" id="3.80.10.10">
    <property type="entry name" value="Ribonuclease Inhibitor"/>
    <property type="match status" value="2"/>
</dbReference>
<accession>A0AAV4VNN7</accession>
<name>A0AAV4VNN7_9ARAC</name>
<dbReference type="AlphaFoldDB" id="A0AAV4VNN7"/>
<proteinExistence type="predicted"/>
<evidence type="ECO:0000313" key="2">
    <source>
        <dbReference type="Proteomes" id="UP001054837"/>
    </source>
</evidence>
<gene>
    <name evidence="1" type="primary">AVEN_182991_1</name>
    <name evidence="1" type="ORF">CDAR_558652</name>
</gene>
<dbReference type="InterPro" id="IPR032675">
    <property type="entry name" value="LRR_dom_sf"/>
</dbReference>
<organism evidence="1 2">
    <name type="scientific">Caerostris darwini</name>
    <dbReference type="NCBI Taxonomy" id="1538125"/>
    <lineage>
        <taxon>Eukaryota</taxon>
        <taxon>Metazoa</taxon>
        <taxon>Ecdysozoa</taxon>
        <taxon>Arthropoda</taxon>
        <taxon>Chelicerata</taxon>
        <taxon>Arachnida</taxon>
        <taxon>Araneae</taxon>
        <taxon>Araneomorphae</taxon>
        <taxon>Entelegynae</taxon>
        <taxon>Araneoidea</taxon>
        <taxon>Araneidae</taxon>
        <taxon>Caerostris</taxon>
    </lineage>
</organism>
<keyword evidence="2" id="KW-1185">Reference proteome</keyword>
<evidence type="ECO:0000313" key="1">
    <source>
        <dbReference type="EMBL" id="GIY71414.1"/>
    </source>
</evidence>
<dbReference type="EMBL" id="BPLQ01013335">
    <property type="protein sequence ID" value="GIY71414.1"/>
    <property type="molecule type" value="Genomic_DNA"/>
</dbReference>
<comment type="caution">
    <text evidence="1">The sequence shown here is derived from an EMBL/GenBank/DDBJ whole genome shotgun (WGS) entry which is preliminary data.</text>
</comment>
<protein>
    <submittedName>
        <fullName evidence="1">Uncharacterized protein</fullName>
    </submittedName>
</protein>